<organism evidence="1 2">
    <name type="scientific">Bacillus vallismortis</name>
    <dbReference type="NCBI Taxonomy" id="72361"/>
    <lineage>
        <taxon>Bacteria</taxon>
        <taxon>Bacillati</taxon>
        <taxon>Bacillota</taxon>
        <taxon>Bacilli</taxon>
        <taxon>Bacillales</taxon>
        <taxon>Bacillaceae</taxon>
        <taxon>Bacillus</taxon>
    </lineage>
</organism>
<accession>A0AAP3CLM4</accession>
<gene>
    <name evidence="1" type="ORF">MOC71_17785</name>
</gene>
<evidence type="ECO:0000313" key="1">
    <source>
        <dbReference type="EMBL" id="MCY8318536.1"/>
    </source>
</evidence>
<evidence type="ECO:0000313" key="2">
    <source>
        <dbReference type="Proteomes" id="UP001067121"/>
    </source>
</evidence>
<dbReference type="Proteomes" id="UP001067121">
    <property type="component" value="Unassembled WGS sequence"/>
</dbReference>
<dbReference type="RefSeq" id="WP_162105716.1">
    <property type="nucleotide sequence ID" value="NZ_JALAOH010000069.1"/>
</dbReference>
<sequence length="65" mass="7601">MSESGDEKMGVAKPIKPMNIQFENDQQERDFEKWAYSNKKSMSESAKRVRAGLKAYREAKKRFGR</sequence>
<dbReference type="AlphaFoldDB" id="A0AAP3CLM4"/>
<name>A0AAP3CLM4_BACVA</name>
<proteinExistence type="predicted"/>
<dbReference type="EMBL" id="JALAOH010000069">
    <property type="protein sequence ID" value="MCY8318536.1"/>
    <property type="molecule type" value="Genomic_DNA"/>
</dbReference>
<reference evidence="1" key="1">
    <citation type="submission" date="2022-02" db="EMBL/GenBank/DDBJ databases">
        <title>Crop Bioprotection Bacillus Genome Sequencing.</title>
        <authorList>
            <person name="Dunlap C."/>
        </authorList>
    </citation>
    <scope>NUCLEOTIDE SEQUENCE</scope>
    <source>
        <strain evidence="1">98-1</strain>
    </source>
</reference>
<comment type="caution">
    <text evidence="1">The sequence shown here is derived from an EMBL/GenBank/DDBJ whole genome shotgun (WGS) entry which is preliminary data.</text>
</comment>
<protein>
    <submittedName>
        <fullName evidence="1">Uncharacterized protein</fullName>
    </submittedName>
</protein>